<evidence type="ECO:0000256" key="1">
    <source>
        <dbReference type="ARBA" id="ARBA00022617"/>
    </source>
</evidence>
<feature type="transmembrane region" description="Helical" evidence="6">
    <location>
        <begin position="112"/>
        <end position="133"/>
    </location>
</feature>
<reference evidence="8 9" key="1">
    <citation type="submission" date="2022-11" db="EMBL/GenBank/DDBJ databases">
        <title>Minimal conservation of predation-associated metabolite biosynthetic gene clusters underscores biosynthetic potential of Myxococcota including descriptions for ten novel species: Archangium lansinium sp. nov., Myxococcus landrumus sp. nov., Nannocystis bai.</title>
        <authorList>
            <person name="Ahearne A."/>
            <person name="Stevens C."/>
            <person name="Dowd S."/>
        </authorList>
    </citation>
    <scope>NUCLEOTIDE SEQUENCE [LARGE SCALE GENOMIC DNA]</scope>
    <source>
        <strain evidence="8 9">NCELM</strain>
    </source>
</reference>
<evidence type="ECO:0000256" key="6">
    <source>
        <dbReference type="SAM" id="Phobius"/>
    </source>
</evidence>
<feature type="transmembrane region" description="Helical" evidence="6">
    <location>
        <begin position="12"/>
        <end position="31"/>
    </location>
</feature>
<dbReference type="InterPro" id="IPR009056">
    <property type="entry name" value="Cyt_c-like_dom"/>
</dbReference>
<evidence type="ECO:0000256" key="2">
    <source>
        <dbReference type="ARBA" id="ARBA00022723"/>
    </source>
</evidence>
<comment type="caution">
    <text evidence="8">The sequence shown here is derived from an EMBL/GenBank/DDBJ whole genome shotgun (WGS) entry which is preliminary data.</text>
</comment>
<dbReference type="PROSITE" id="PS51007">
    <property type="entry name" value="CYTC"/>
    <property type="match status" value="1"/>
</dbReference>
<evidence type="ECO:0000259" key="7">
    <source>
        <dbReference type="PROSITE" id="PS51007"/>
    </source>
</evidence>
<dbReference type="Proteomes" id="UP001217838">
    <property type="component" value="Unassembled WGS sequence"/>
</dbReference>
<keyword evidence="9" id="KW-1185">Reference proteome</keyword>
<feature type="compositionally biased region" description="Low complexity" evidence="5">
    <location>
        <begin position="413"/>
        <end position="425"/>
    </location>
</feature>
<evidence type="ECO:0000313" key="9">
    <source>
        <dbReference type="Proteomes" id="UP001217838"/>
    </source>
</evidence>
<proteinExistence type="predicted"/>
<evidence type="ECO:0000256" key="3">
    <source>
        <dbReference type="ARBA" id="ARBA00023004"/>
    </source>
</evidence>
<keyword evidence="6" id="KW-1133">Transmembrane helix</keyword>
<keyword evidence="6" id="KW-0472">Membrane</keyword>
<feature type="transmembrane region" description="Helical" evidence="6">
    <location>
        <begin position="84"/>
        <end position="106"/>
    </location>
</feature>
<organism evidence="8 9">
    <name type="scientific">Nannocystis radixulma</name>
    <dbReference type="NCBI Taxonomy" id="2995305"/>
    <lineage>
        <taxon>Bacteria</taxon>
        <taxon>Pseudomonadati</taxon>
        <taxon>Myxococcota</taxon>
        <taxon>Polyangia</taxon>
        <taxon>Nannocystales</taxon>
        <taxon>Nannocystaceae</taxon>
        <taxon>Nannocystis</taxon>
    </lineage>
</organism>
<name>A0ABT5B879_9BACT</name>
<keyword evidence="3 4" id="KW-0408">Iron</keyword>
<sequence>MEIAASVTLGLLYLLSGFASVFLMFKLWGWPDGDQPGMSQAPRHLVRLHDIFLTIFVALYVVMMIVMVPRLWNYQVELPPRSAVHVTLGFLIGILLLVELAFYRVFRHLQDWVPPLATVVLGCSVLLLGLSVPGGLREYGLARGQVGGGVYSVENRARVARLLPLAELPEDAPLADLTTVESLRHGREILATKCVVCHDLKTVLVQPRAPAGWWRTVERMADKPTFDDPMTERELYDVTAYLIAITGDLQRSARQQREQKLKQQQAIAPADPTAPAPAYDESAAQKAFETRCSECHELAEVDKKPPTSARQVKEIIERMVADNGMAAPSGELDLCYAFMIRKYAPHEVASAPATLGAAVGAEVQAAVAVASAPAPTDSKPVPEDSKPVPADSKPAPQDSPPAAEPDVVLDDTPAAPAAPAAAAKPKPAKAIDARGLYVKHCAACHDVSGKGKPGLKSKGIPDMADKNWQKKHSKAAVAKAIKVGVPGTMMKSFAAKLKPDELDAVAAFVKKLR</sequence>
<feature type="transmembrane region" description="Helical" evidence="6">
    <location>
        <begin position="51"/>
        <end position="72"/>
    </location>
</feature>
<feature type="compositionally biased region" description="Low complexity" evidence="5">
    <location>
        <begin position="262"/>
        <end position="278"/>
    </location>
</feature>
<dbReference type="InterPro" id="IPR050597">
    <property type="entry name" value="Cytochrome_c_Oxidase_Subunit"/>
</dbReference>
<keyword evidence="6" id="KW-0812">Transmembrane</keyword>
<dbReference type="EMBL" id="JAQNDN010000011">
    <property type="protein sequence ID" value="MDC0670322.1"/>
    <property type="molecule type" value="Genomic_DNA"/>
</dbReference>
<feature type="domain" description="Cytochrome c" evidence="7">
    <location>
        <begin position="428"/>
        <end position="513"/>
    </location>
</feature>
<dbReference type="PANTHER" id="PTHR33751:SF1">
    <property type="entry name" value="CBB3-TYPE CYTOCHROME C OXIDASE SUBUNIT FIXP"/>
    <property type="match status" value="1"/>
</dbReference>
<keyword evidence="1 4" id="KW-0349">Heme</keyword>
<evidence type="ECO:0000313" key="8">
    <source>
        <dbReference type="EMBL" id="MDC0670322.1"/>
    </source>
</evidence>
<keyword evidence="2 4" id="KW-0479">Metal-binding</keyword>
<feature type="region of interest" description="Disordered" evidence="5">
    <location>
        <begin position="254"/>
        <end position="281"/>
    </location>
</feature>
<dbReference type="Gene3D" id="1.10.760.10">
    <property type="entry name" value="Cytochrome c-like domain"/>
    <property type="match status" value="3"/>
</dbReference>
<dbReference type="SUPFAM" id="SSF46626">
    <property type="entry name" value="Cytochrome c"/>
    <property type="match status" value="2"/>
</dbReference>
<gene>
    <name evidence="8" type="ORF">POL58_21380</name>
</gene>
<accession>A0ABT5B879</accession>
<evidence type="ECO:0000256" key="4">
    <source>
        <dbReference type="PROSITE-ProRule" id="PRU00433"/>
    </source>
</evidence>
<feature type="region of interest" description="Disordered" evidence="5">
    <location>
        <begin position="372"/>
        <end position="425"/>
    </location>
</feature>
<protein>
    <submittedName>
        <fullName evidence="8">Cytochrome c</fullName>
    </submittedName>
</protein>
<evidence type="ECO:0000256" key="5">
    <source>
        <dbReference type="SAM" id="MobiDB-lite"/>
    </source>
</evidence>
<dbReference type="PANTHER" id="PTHR33751">
    <property type="entry name" value="CBB3-TYPE CYTOCHROME C OXIDASE SUBUNIT FIXP"/>
    <property type="match status" value="1"/>
</dbReference>
<dbReference type="InterPro" id="IPR036909">
    <property type="entry name" value="Cyt_c-like_dom_sf"/>
</dbReference>
<dbReference type="Pfam" id="PF00034">
    <property type="entry name" value="Cytochrom_C"/>
    <property type="match status" value="1"/>
</dbReference>
<dbReference type="RefSeq" id="WP_272000148.1">
    <property type="nucleotide sequence ID" value="NZ_JAQNDN010000011.1"/>
</dbReference>